<dbReference type="Proteomes" id="UP000019384">
    <property type="component" value="Unassembled WGS sequence"/>
</dbReference>
<feature type="domain" description="NADP-dependent oxidoreductase" evidence="2">
    <location>
        <begin position="22"/>
        <end position="333"/>
    </location>
</feature>
<dbReference type="InterPro" id="IPR050523">
    <property type="entry name" value="AKR_Detox_Biosynth"/>
</dbReference>
<dbReference type="GO" id="GO:0016491">
    <property type="term" value="F:oxidoreductase activity"/>
    <property type="evidence" value="ECO:0007669"/>
    <property type="project" value="UniProtKB-KW"/>
</dbReference>
<dbReference type="HOGENOM" id="CLU_023205_2_0_1"/>
<dbReference type="RefSeq" id="XP_022457323.1">
    <property type="nucleotide sequence ID" value="XM_022603442.1"/>
</dbReference>
<evidence type="ECO:0000313" key="3">
    <source>
        <dbReference type="EMBL" id="CDK25311.1"/>
    </source>
</evidence>
<dbReference type="FunFam" id="3.20.20.100:FF:000004">
    <property type="entry name" value="Oxidoreductase, aldo/keto reductase"/>
    <property type="match status" value="1"/>
</dbReference>
<evidence type="ECO:0000256" key="1">
    <source>
        <dbReference type="ARBA" id="ARBA00023002"/>
    </source>
</evidence>
<dbReference type="SUPFAM" id="SSF51430">
    <property type="entry name" value="NAD(P)-linked oxidoreductase"/>
    <property type="match status" value="1"/>
</dbReference>
<dbReference type="GO" id="GO:0005829">
    <property type="term" value="C:cytosol"/>
    <property type="evidence" value="ECO:0007669"/>
    <property type="project" value="UniProtKB-ARBA"/>
</dbReference>
<keyword evidence="1" id="KW-0560">Oxidoreductase</keyword>
<dbReference type="Gene3D" id="3.20.20.100">
    <property type="entry name" value="NADP-dependent oxidoreductase domain"/>
    <property type="match status" value="1"/>
</dbReference>
<accession>W6MH80</accession>
<dbReference type="Pfam" id="PF00248">
    <property type="entry name" value="Aldo_ket_red"/>
    <property type="match status" value="1"/>
</dbReference>
<dbReference type="EMBL" id="HG793126">
    <property type="protein sequence ID" value="CDK25311.1"/>
    <property type="molecule type" value="Genomic_DNA"/>
</dbReference>
<protein>
    <recommendedName>
        <fullName evidence="2">NADP-dependent oxidoreductase domain-containing protein</fullName>
    </recommendedName>
</protein>
<reference evidence="3" key="1">
    <citation type="submission" date="2013-12" db="EMBL/GenBank/DDBJ databases">
        <authorList>
            <person name="Genoscope - CEA"/>
        </authorList>
    </citation>
    <scope>NUCLEOTIDE SEQUENCE</scope>
    <source>
        <strain evidence="3">CBS 1993</strain>
    </source>
</reference>
<reference evidence="3" key="2">
    <citation type="submission" date="2014-02" db="EMBL/GenBank/DDBJ databases">
        <title>Complete DNA sequence of /Kuraishia capsulata/ illustrates novel genomic features among budding yeasts (/Saccharomycotina/).</title>
        <authorList>
            <person name="Morales L."/>
            <person name="Noel B."/>
            <person name="Porcel B."/>
            <person name="Marcet-Houben M."/>
            <person name="Hullo M-F."/>
            <person name="Sacerdot C."/>
            <person name="Tekaia F."/>
            <person name="Leh-Louis V."/>
            <person name="Despons L."/>
            <person name="Khanna V."/>
            <person name="Aury J-M."/>
            <person name="Barbe V."/>
            <person name="Couloux A."/>
            <person name="Labadie K."/>
            <person name="Pelletier E."/>
            <person name="Souciet J-L."/>
            <person name="Boekhout T."/>
            <person name="Gabaldon T."/>
            <person name="Wincker P."/>
            <person name="Dujon B."/>
        </authorList>
    </citation>
    <scope>NUCLEOTIDE SEQUENCE</scope>
    <source>
        <strain evidence="3">CBS 1993</strain>
    </source>
</reference>
<name>W6MH80_9ASCO</name>
<proteinExistence type="predicted"/>
<evidence type="ECO:0000313" key="4">
    <source>
        <dbReference type="Proteomes" id="UP000019384"/>
    </source>
</evidence>
<sequence>MSEIAADIYTNLGQSGLKISKLIVGCMSYGLKSWADWLLEDEELVMQVLKKCYDTGIRTFDTADTYSNGESEILVGKFLKRYKIPRETVVILSKCFAPVDEENKFVRGQYRPGEFINRVGLSRKHIIDAAQASVNRLGTYMDVLQIHRYDPETPQEETMRALNYVVEQGWTRYIGASAMRCYQFAMYQNIAEKNGWPKFISMQNYYNLTFREEEREMIAYCKKTGVGIIPYSPIARGLLARPLGAPSASGRIKNDVGMKTNKLDVLSTSDQEIINRVEKLAKSRKVAMATVATAWVLSKDCYPIIGISKPERVDDLLAAISLKLTPEEISQLETPYSAKAAQELSS</sequence>
<organism evidence="3 4">
    <name type="scientific">Kuraishia capsulata CBS 1993</name>
    <dbReference type="NCBI Taxonomy" id="1382522"/>
    <lineage>
        <taxon>Eukaryota</taxon>
        <taxon>Fungi</taxon>
        <taxon>Dikarya</taxon>
        <taxon>Ascomycota</taxon>
        <taxon>Saccharomycotina</taxon>
        <taxon>Pichiomycetes</taxon>
        <taxon>Pichiales</taxon>
        <taxon>Pichiaceae</taxon>
        <taxon>Kuraishia</taxon>
    </lineage>
</organism>
<dbReference type="CDD" id="cd19079">
    <property type="entry name" value="AKR_EcYajO-like"/>
    <property type="match status" value="1"/>
</dbReference>
<evidence type="ECO:0000259" key="2">
    <source>
        <dbReference type="Pfam" id="PF00248"/>
    </source>
</evidence>
<dbReference type="InterPro" id="IPR036812">
    <property type="entry name" value="NAD(P)_OxRdtase_dom_sf"/>
</dbReference>
<dbReference type="AlphaFoldDB" id="W6MH80"/>
<dbReference type="GeneID" id="34518711"/>
<dbReference type="InterPro" id="IPR023210">
    <property type="entry name" value="NADP_OxRdtase_dom"/>
</dbReference>
<dbReference type="STRING" id="1382522.W6MH80"/>
<dbReference type="OrthoDB" id="48988at2759"/>
<gene>
    <name evidence="3" type="ORF">KUCA_T00001280001</name>
</gene>
<dbReference type="PANTHER" id="PTHR43364">
    <property type="entry name" value="NADH-SPECIFIC METHYLGLYOXAL REDUCTASE-RELATED"/>
    <property type="match status" value="1"/>
</dbReference>
<keyword evidence="4" id="KW-1185">Reference proteome</keyword>
<dbReference type="PANTHER" id="PTHR43364:SF15">
    <property type="entry name" value="ARYL-ALCOHOL DEHYDROGENASE AAD16-RELATED"/>
    <property type="match status" value="1"/>
</dbReference>